<proteinExistence type="predicted"/>
<organism evidence="2 3">
    <name type="scientific">Asparagus officinalis</name>
    <name type="common">Garden asparagus</name>
    <dbReference type="NCBI Taxonomy" id="4686"/>
    <lineage>
        <taxon>Eukaryota</taxon>
        <taxon>Viridiplantae</taxon>
        <taxon>Streptophyta</taxon>
        <taxon>Embryophyta</taxon>
        <taxon>Tracheophyta</taxon>
        <taxon>Spermatophyta</taxon>
        <taxon>Magnoliopsida</taxon>
        <taxon>Liliopsida</taxon>
        <taxon>Asparagales</taxon>
        <taxon>Asparagaceae</taxon>
        <taxon>Asparagoideae</taxon>
        <taxon>Asparagus</taxon>
    </lineage>
</organism>
<keyword evidence="3" id="KW-1185">Reference proteome</keyword>
<accession>A0A5P1E7R4</accession>
<evidence type="ECO:0000259" key="1">
    <source>
        <dbReference type="Pfam" id="PF11926"/>
    </source>
</evidence>
<reference evidence="3" key="1">
    <citation type="journal article" date="2017" name="Nat. Commun.">
        <title>The asparagus genome sheds light on the origin and evolution of a young Y chromosome.</title>
        <authorList>
            <person name="Harkess A."/>
            <person name="Zhou J."/>
            <person name="Xu C."/>
            <person name="Bowers J.E."/>
            <person name="Van der Hulst R."/>
            <person name="Ayyampalayam S."/>
            <person name="Mercati F."/>
            <person name="Riccardi P."/>
            <person name="McKain M.R."/>
            <person name="Kakrana A."/>
            <person name="Tang H."/>
            <person name="Ray J."/>
            <person name="Groenendijk J."/>
            <person name="Arikit S."/>
            <person name="Mathioni S.M."/>
            <person name="Nakano M."/>
            <person name="Shan H."/>
            <person name="Telgmann-Rauber A."/>
            <person name="Kanno A."/>
            <person name="Yue Z."/>
            <person name="Chen H."/>
            <person name="Li W."/>
            <person name="Chen Y."/>
            <person name="Xu X."/>
            <person name="Zhang Y."/>
            <person name="Luo S."/>
            <person name="Chen H."/>
            <person name="Gao J."/>
            <person name="Mao Z."/>
            <person name="Pires J.C."/>
            <person name="Luo M."/>
            <person name="Kudrna D."/>
            <person name="Wing R.A."/>
            <person name="Meyers B.C."/>
            <person name="Yi K."/>
            <person name="Kong H."/>
            <person name="Lavrijsen P."/>
            <person name="Sunseri F."/>
            <person name="Falavigna A."/>
            <person name="Ye Y."/>
            <person name="Leebens-Mack J.H."/>
            <person name="Chen G."/>
        </authorList>
    </citation>
    <scope>NUCLEOTIDE SEQUENCE [LARGE SCALE GENOMIC DNA]</scope>
    <source>
        <strain evidence="3">cv. DH0086</strain>
    </source>
</reference>
<dbReference type="AlphaFoldDB" id="A0A5P1E7R4"/>
<evidence type="ECO:0000313" key="3">
    <source>
        <dbReference type="Proteomes" id="UP000243459"/>
    </source>
</evidence>
<dbReference type="InterPro" id="IPR024593">
    <property type="entry name" value="DUF3444"/>
</dbReference>
<gene>
    <name evidence="2" type="ORF">A4U43_C09F14830</name>
</gene>
<dbReference type="Proteomes" id="UP000243459">
    <property type="component" value="Chromosome 9"/>
</dbReference>
<name>A0A5P1E7R4_ASPOF</name>
<feature type="domain" description="DUF3444" evidence="1">
    <location>
        <begin position="1"/>
        <end position="59"/>
    </location>
</feature>
<sequence length="120" mass="13964">MLEVLEDYDELMGIKFVFLVSVTGQNGNCFRRHKSEFQIRHEALEPFSHQVPYIRIPGEKSADDLLELDPSSLPFYVDDFQRSKLKINNDYLFLGVLDRLACDNSKRGYYLGLAMVQRMP</sequence>
<dbReference type="Pfam" id="PF11926">
    <property type="entry name" value="DUF3444"/>
    <property type="match status" value="1"/>
</dbReference>
<dbReference type="EMBL" id="CM007389">
    <property type="protein sequence ID" value="ONK58610.1"/>
    <property type="molecule type" value="Genomic_DNA"/>
</dbReference>
<protein>
    <recommendedName>
        <fullName evidence="1">DUF3444 domain-containing protein</fullName>
    </recommendedName>
</protein>
<evidence type="ECO:0000313" key="2">
    <source>
        <dbReference type="EMBL" id="ONK58610.1"/>
    </source>
</evidence>
<dbReference type="Gramene" id="ONK58610">
    <property type="protein sequence ID" value="ONK58610"/>
    <property type="gene ID" value="A4U43_C09F14830"/>
</dbReference>